<keyword evidence="3" id="KW-1185">Reference proteome</keyword>
<evidence type="ECO:0000313" key="3">
    <source>
        <dbReference type="Proteomes" id="UP000631300"/>
    </source>
</evidence>
<sequence length="140" mass="15913">MASKCKYAAVITVSLLLLSACFGPTGKVRIKTDIEKAQLLIDGEKASSIGKDFIELEVTAELHLFEVKALSEDEEWRYYGSEELLIPENATLEKHIYTQSKATEKRQRRLALEAKRREADNLADKVKREFLRRQAQEGGK</sequence>
<comment type="caution">
    <text evidence="2">The sequence shown here is derived from an EMBL/GenBank/DDBJ whole genome shotgun (WGS) entry which is preliminary data.</text>
</comment>
<dbReference type="RefSeq" id="WP_189403584.1">
    <property type="nucleotide sequence ID" value="NZ_BMXP01000001.1"/>
</dbReference>
<feature type="chain" id="PRO_5037801006" description="PEGA domain-containing protein" evidence="1">
    <location>
        <begin position="23"/>
        <end position="140"/>
    </location>
</feature>
<dbReference type="AlphaFoldDB" id="A0A918MUI2"/>
<name>A0A918MUI2_9ALTE</name>
<evidence type="ECO:0000313" key="2">
    <source>
        <dbReference type="EMBL" id="GGW76214.1"/>
    </source>
</evidence>
<proteinExistence type="predicted"/>
<protein>
    <recommendedName>
        <fullName evidence="4">PEGA domain-containing protein</fullName>
    </recommendedName>
</protein>
<reference evidence="2" key="2">
    <citation type="submission" date="2020-09" db="EMBL/GenBank/DDBJ databases">
        <authorList>
            <person name="Sun Q."/>
            <person name="Kim S."/>
        </authorList>
    </citation>
    <scope>NUCLEOTIDE SEQUENCE</scope>
    <source>
        <strain evidence="2">KCTC 22164</strain>
    </source>
</reference>
<dbReference type="EMBL" id="BMXP01000001">
    <property type="protein sequence ID" value="GGW76214.1"/>
    <property type="molecule type" value="Genomic_DNA"/>
</dbReference>
<dbReference type="PROSITE" id="PS51257">
    <property type="entry name" value="PROKAR_LIPOPROTEIN"/>
    <property type="match status" value="1"/>
</dbReference>
<organism evidence="2 3">
    <name type="scientific">Alteromonas halophila</name>
    <dbReference type="NCBI Taxonomy" id="516698"/>
    <lineage>
        <taxon>Bacteria</taxon>
        <taxon>Pseudomonadati</taxon>
        <taxon>Pseudomonadota</taxon>
        <taxon>Gammaproteobacteria</taxon>
        <taxon>Alteromonadales</taxon>
        <taxon>Alteromonadaceae</taxon>
        <taxon>Alteromonas/Salinimonas group</taxon>
        <taxon>Alteromonas</taxon>
    </lineage>
</organism>
<keyword evidence="1" id="KW-0732">Signal</keyword>
<reference evidence="2" key="1">
    <citation type="journal article" date="2014" name="Int. J. Syst. Evol. Microbiol.">
        <title>Complete genome sequence of Corynebacterium casei LMG S-19264T (=DSM 44701T), isolated from a smear-ripened cheese.</title>
        <authorList>
            <consortium name="US DOE Joint Genome Institute (JGI-PGF)"/>
            <person name="Walter F."/>
            <person name="Albersmeier A."/>
            <person name="Kalinowski J."/>
            <person name="Ruckert C."/>
        </authorList>
    </citation>
    <scope>NUCLEOTIDE SEQUENCE</scope>
    <source>
        <strain evidence="2">KCTC 22164</strain>
    </source>
</reference>
<evidence type="ECO:0008006" key="4">
    <source>
        <dbReference type="Google" id="ProtNLM"/>
    </source>
</evidence>
<feature type="signal peptide" evidence="1">
    <location>
        <begin position="1"/>
        <end position="22"/>
    </location>
</feature>
<dbReference type="Proteomes" id="UP000631300">
    <property type="component" value="Unassembled WGS sequence"/>
</dbReference>
<evidence type="ECO:0000256" key="1">
    <source>
        <dbReference type="SAM" id="SignalP"/>
    </source>
</evidence>
<gene>
    <name evidence="2" type="ORF">GCM10007391_05930</name>
</gene>
<accession>A0A918MUI2</accession>